<comment type="similarity">
    <text evidence="6">Belongs to the CFAP45 family.</text>
</comment>
<keyword evidence="3" id="KW-0175">Coiled coil</keyword>
<evidence type="ECO:0000256" key="2">
    <source>
        <dbReference type="ARBA" id="ARBA00022846"/>
    </source>
</evidence>
<keyword evidence="4" id="KW-0969">Cilium</keyword>
<reference evidence="8" key="2">
    <citation type="submission" date="2025-08" db="UniProtKB">
        <authorList>
            <consortium name="Ensembl"/>
        </authorList>
    </citation>
    <scope>IDENTIFICATION</scope>
</reference>
<keyword evidence="9" id="KW-1185">Reference proteome</keyword>
<evidence type="ECO:0000256" key="7">
    <source>
        <dbReference type="ARBA" id="ARBA00034142"/>
    </source>
</evidence>
<proteinExistence type="inferred from homology"/>
<dbReference type="PANTHER" id="PTHR15504:SF0">
    <property type="entry name" value="CILIA- AND FLAGELLA-ASSOCIATED PROTEIN 45"/>
    <property type="match status" value="1"/>
</dbReference>
<keyword evidence="2" id="KW-0282">Flagellum</keyword>
<protein>
    <recommendedName>
        <fullName evidence="7">Cilia- and flagella-associated protein 45</fullName>
    </recommendedName>
</protein>
<reference evidence="8" key="3">
    <citation type="submission" date="2025-09" db="UniProtKB">
        <authorList>
            <consortium name="Ensembl"/>
        </authorList>
    </citation>
    <scope>IDENTIFICATION</scope>
</reference>
<dbReference type="Ensembl" id="ENSCMUT00000032311.1">
    <property type="protein sequence ID" value="ENSCMUP00000034317.1"/>
    <property type="gene ID" value="ENSCMUG00000019643.1"/>
</dbReference>
<dbReference type="Pfam" id="PF13868">
    <property type="entry name" value="TPH"/>
    <property type="match status" value="2"/>
</dbReference>
<name>A0A8U7NSU7_CORMO</name>
<evidence type="ECO:0000313" key="9">
    <source>
        <dbReference type="Proteomes" id="UP000694553"/>
    </source>
</evidence>
<evidence type="ECO:0000256" key="3">
    <source>
        <dbReference type="ARBA" id="ARBA00023054"/>
    </source>
</evidence>
<evidence type="ECO:0000313" key="8">
    <source>
        <dbReference type="Ensembl" id="ENSCMUP00000034317.1"/>
    </source>
</evidence>
<dbReference type="InterPro" id="IPR043597">
    <property type="entry name" value="TPH_dom"/>
</dbReference>
<organism evidence="8 9">
    <name type="scientific">Corvus moneduloides</name>
    <name type="common">New Caledonian crow</name>
    <dbReference type="NCBI Taxonomy" id="1196302"/>
    <lineage>
        <taxon>Eukaryota</taxon>
        <taxon>Metazoa</taxon>
        <taxon>Chordata</taxon>
        <taxon>Craniata</taxon>
        <taxon>Vertebrata</taxon>
        <taxon>Euteleostomi</taxon>
        <taxon>Archelosauria</taxon>
        <taxon>Archosauria</taxon>
        <taxon>Dinosauria</taxon>
        <taxon>Saurischia</taxon>
        <taxon>Theropoda</taxon>
        <taxon>Coelurosauria</taxon>
        <taxon>Aves</taxon>
        <taxon>Neognathae</taxon>
        <taxon>Neoaves</taxon>
        <taxon>Telluraves</taxon>
        <taxon>Australaves</taxon>
        <taxon>Passeriformes</taxon>
        <taxon>Corvoidea</taxon>
        <taxon>Corvidae</taxon>
        <taxon>Corvus</taxon>
    </lineage>
</organism>
<keyword evidence="5" id="KW-0966">Cell projection</keyword>
<dbReference type="GO" id="GO:0031514">
    <property type="term" value="C:motile cilium"/>
    <property type="evidence" value="ECO:0007669"/>
    <property type="project" value="UniProtKB-SubCell"/>
</dbReference>
<dbReference type="InterPro" id="IPR033253">
    <property type="entry name" value="CFAP45"/>
</dbReference>
<evidence type="ECO:0000256" key="4">
    <source>
        <dbReference type="ARBA" id="ARBA00023069"/>
    </source>
</evidence>
<dbReference type="AlphaFoldDB" id="A0A8U7NSU7"/>
<dbReference type="Proteomes" id="UP000694553">
    <property type="component" value="Unassembled WGS sequence"/>
</dbReference>
<gene>
    <name evidence="8" type="primary">LOC116436347</name>
</gene>
<dbReference type="PANTHER" id="PTHR15504">
    <property type="entry name" value="NASOPHARYNGEAL EPITHELIUM SPECIFIC PROTEIN 1"/>
    <property type="match status" value="1"/>
</dbReference>
<reference evidence="9" key="1">
    <citation type="submission" date="2019-10" db="EMBL/GenBank/DDBJ databases">
        <title>Corvus moneduloides (New Caledonian crow) genome, bCorMon1, primary haplotype.</title>
        <authorList>
            <person name="Rutz C."/>
            <person name="Fungtammasan C."/>
            <person name="Mountcastle J."/>
            <person name="Formenti G."/>
            <person name="Chow W."/>
            <person name="Howe K."/>
            <person name="Steele M.P."/>
            <person name="Fernandes J."/>
            <person name="Gilbert M.T.P."/>
            <person name="Fedrigo O."/>
            <person name="Jarvis E.D."/>
            <person name="Gemmell N."/>
        </authorList>
    </citation>
    <scope>NUCLEOTIDE SEQUENCE [LARGE SCALE GENOMIC DNA]</scope>
</reference>
<evidence type="ECO:0000256" key="1">
    <source>
        <dbReference type="ARBA" id="ARBA00004230"/>
    </source>
</evidence>
<evidence type="ECO:0000256" key="6">
    <source>
        <dbReference type="ARBA" id="ARBA00034116"/>
    </source>
</evidence>
<sequence>MRLEQEEEMRELTSVGPASKCNMIRDKQILEKRMIRKELAEEEKRLDKMMEMEWEKGVAVQEELERQRKQEMMRWAEAASSPWRHSAHSTTPALSMPAFPPWGAGRSQREPFRSHVPRARQDLVKQMEQNAEKQALRDEEKYQEGQKLLECLEHMKKEDRKAWEQKQERHRQIHAEIQYFNTESQRLKDEQRERERLEDERVLKQQRQKAEREAALEAEQEQLRLEKEKELARLRAAQERARDWQAERDALMAKRSQEAADREWRRQELENARKKVELEQQLRRDRLEQVAQKEQYLAMQVEQDRQEFQRVLRAHQEQLQREKLQREQRELQQRAHAEDLRRQIQELRQQRERERAAFIEEGRQQEQEVRRRNRRLAQLGQQKLQEFRATGMPDKYCAQVERKAQRRANAALS</sequence>
<evidence type="ECO:0000256" key="5">
    <source>
        <dbReference type="ARBA" id="ARBA00023273"/>
    </source>
</evidence>
<comment type="subcellular location">
    <subcellularLocation>
        <location evidence="1">Cell projection</location>
        <location evidence="1">Cilium</location>
        <location evidence="1">Flagellum</location>
    </subcellularLocation>
</comment>
<accession>A0A8U7NSU7</accession>